<accession>A0A0U1PX77</accession>
<sequence>MQGANRKLVWCGDDLQRRSAAREWPANTRLACYAAAARLRYIYLLTSCYRPAHAAAFFFRADIA</sequence>
<dbReference type="AlphaFoldDB" id="A0A0U1PX77"/>
<keyword evidence="2" id="KW-1185">Reference proteome</keyword>
<organism evidence="1 2">
    <name type="scientific">Lampropedia cohaerens</name>
    <dbReference type="NCBI Taxonomy" id="1610491"/>
    <lineage>
        <taxon>Bacteria</taxon>
        <taxon>Pseudomonadati</taxon>
        <taxon>Pseudomonadota</taxon>
        <taxon>Betaproteobacteria</taxon>
        <taxon>Burkholderiales</taxon>
        <taxon>Comamonadaceae</taxon>
        <taxon>Lampropedia</taxon>
    </lineage>
</organism>
<proteinExistence type="predicted"/>
<evidence type="ECO:0000313" key="1">
    <source>
        <dbReference type="EMBL" id="KKW67142.1"/>
    </source>
</evidence>
<dbReference type="STRING" id="1610491.AAV94_12535"/>
<reference evidence="1 2" key="1">
    <citation type="submission" date="2015-05" db="EMBL/GenBank/DDBJ databases">
        <title>Draft genome sequence of Lampropedia sp. CT6, isolated from the microbial mat of a hot water spring, located at Manikaran, India.</title>
        <authorList>
            <person name="Tripathi C."/>
            <person name="Rani P."/>
            <person name="Mahato N.K."/>
            <person name="Lal R."/>
        </authorList>
    </citation>
    <scope>NUCLEOTIDE SEQUENCE [LARGE SCALE GENOMIC DNA]</scope>
    <source>
        <strain evidence="1 2">CT6</strain>
    </source>
</reference>
<name>A0A0U1PX77_9BURK</name>
<dbReference type="EMBL" id="LBNQ01000037">
    <property type="protein sequence ID" value="KKW67142.1"/>
    <property type="molecule type" value="Genomic_DNA"/>
</dbReference>
<comment type="caution">
    <text evidence="1">The sequence shown here is derived from an EMBL/GenBank/DDBJ whole genome shotgun (WGS) entry which is preliminary data.</text>
</comment>
<evidence type="ECO:0000313" key="2">
    <source>
        <dbReference type="Proteomes" id="UP000050580"/>
    </source>
</evidence>
<dbReference type="Proteomes" id="UP000050580">
    <property type="component" value="Unassembled WGS sequence"/>
</dbReference>
<gene>
    <name evidence="1" type="ORF">AAV94_12535</name>
</gene>
<protein>
    <submittedName>
        <fullName evidence="1">Uncharacterized protein</fullName>
    </submittedName>
</protein>